<gene>
    <name evidence="1" type="ORF">S06H3_21752</name>
</gene>
<dbReference type="EMBL" id="BARV01011477">
    <property type="protein sequence ID" value="GAI08446.1"/>
    <property type="molecule type" value="Genomic_DNA"/>
</dbReference>
<protein>
    <submittedName>
        <fullName evidence="1">Uncharacterized protein</fullName>
    </submittedName>
</protein>
<dbReference type="AlphaFoldDB" id="X1LRK1"/>
<reference evidence="1" key="1">
    <citation type="journal article" date="2014" name="Front. Microbiol.">
        <title>High frequency of phylogenetically diverse reductive dehalogenase-homologous genes in deep subseafloor sedimentary metagenomes.</title>
        <authorList>
            <person name="Kawai M."/>
            <person name="Futagami T."/>
            <person name="Toyoda A."/>
            <person name="Takaki Y."/>
            <person name="Nishi S."/>
            <person name="Hori S."/>
            <person name="Arai W."/>
            <person name="Tsubouchi T."/>
            <person name="Morono Y."/>
            <person name="Uchiyama I."/>
            <person name="Ito T."/>
            <person name="Fujiyama A."/>
            <person name="Inagaki F."/>
            <person name="Takami H."/>
        </authorList>
    </citation>
    <scope>NUCLEOTIDE SEQUENCE</scope>
    <source>
        <strain evidence="1">Expedition CK06-06</strain>
    </source>
</reference>
<sequence length="56" mass="6511">EYNELKRYFLGKKGQSILFLPADPQYTFINKNLMGINTPDSNIRVFKISKCVKKSI</sequence>
<feature type="non-terminal residue" evidence="1">
    <location>
        <position position="1"/>
    </location>
</feature>
<accession>X1LRK1</accession>
<name>X1LRK1_9ZZZZ</name>
<organism evidence="1">
    <name type="scientific">marine sediment metagenome</name>
    <dbReference type="NCBI Taxonomy" id="412755"/>
    <lineage>
        <taxon>unclassified sequences</taxon>
        <taxon>metagenomes</taxon>
        <taxon>ecological metagenomes</taxon>
    </lineage>
</organism>
<evidence type="ECO:0000313" key="1">
    <source>
        <dbReference type="EMBL" id="GAI08446.1"/>
    </source>
</evidence>
<proteinExistence type="predicted"/>
<comment type="caution">
    <text evidence="1">The sequence shown here is derived from an EMBL/GenBank/DDBJ whole genome shotgun (WGS) entry which is preliminary data.</text>
</comment>